<evidence type="ECO:0000256" key="8">
    <source>
        <dbReference type="ARBA" id="ARBA00022741"/>
    </source>
</evidence>
<comment type="similarity">
    <text evidence="3 15">Belongs to the protein kinase superfamily. KdkA/RfaP family.</text>
</comment>
<dbReference type="Gene3D" id="1.10.510.10">
    <property type="entry name" value="Transferase(Phosphotransferase) domain 1"/>
    <property type="match status" value="1"/>
</dbReference>
<dbReference type="OrthoDB" id="6854449at2"/>
<dbReference type="NCBIfam" id="NF002475">
    <property type="entry name" value="PRK01723.1"/>
    <property type="match status" value="1"/>
</dbReference>
<keyword evidence="18" id="KW-1185">Reference proteome</keyword>
<dbReference type="UniPathway" id="UPA00958"/>
<evidence type="ECO:0000256" key="10">
    <source>
        <dbReference type="ARBA" id="ARBA00022840"/>
    </source>
</evidence>
<feature type="active site" evidence="15">
    <location>
        <position position="168"/>
    </location>
</feature>
<dbReference type="GO" id="GO:0004672">
    <property type="term" value="F:protein kinase activity"/>
    <property type="evidence" value="ECO:0007669"/>
    <property type="project" value="InterPro"/>
</dbReference>
<comment type="caution">
    <text evidence="17">The sequence shown here is derived from an EMBL/GenBank/DDBJ whole genome shotgun (WGS) entry which is preliminary data.</text>
</comment>
<evidence type="ECO:0000256" key="5">
    <source>
        <dbReference type="ARBA" id="ARBA00022475"/>
    </source>
</evidence>
<evidence type="ECO:0000256" key="6">
    <source>
        <dbReference type="ARBA" id="ARBA00022519"/>
    </source>
</evidence>
<proteinExistence type="inferred from homology"/>
<dbReference type="AlphaFoldDB" id="A0A3N1NZN0"/>
<dbReference type="SUPFAM" id="SSF56112">
    <property type="entry name" value="Protein kinase-like (PK-like)"/>
    <property type="match status" value="1"/>
</dbReference>
<reference evidence="17 18" key="1">
    <citation type="submission" date="2018-11" db="EMBL/GenBank/DDBJ databases">
        <title>Genomic Encyclopedia of Type Strains, Phase IV (KMG-IV): sequencing the most valuable type-strain genomes for metagenomic binning, comparative biology and taxonomic classification.</title>
        <authorList>
            <person name="Goeker M."/>
        </authorList>
    </citation>
    <scope>NUCLEOTIDE SEQUENCE [LARGE SCALE GENOMIC DNA]</scope>
    <source>
        <strain evidence="17 18">DSM 16974</strain>
    </source>
</reference>
<dbReference type="GO" id="GO:0005524">
    <property type="term" value="F:ATP binding"/>
    <property type="evidence" value="ECO:0007669"/>
    <property type="project" value="UniProtKB-UniRule"/>
</dbReference>
<evidence type="ECO:0000256" key="1">
    <source>
        <dbReference type="ARBA" id="ARBA00004515"/>
    </source>
</evidence>
<comment type="subcellular location">
    <subcellularLocation>
        <location evidence="1 15">Cell inner membrane</location>
        <topology evidence="1 15">Peripheral membrane protein</topology>
        <orientation evidence="1 15">Cytoplasmic side</orientation>
    </subcellularLocation>
</comment>
<protein>
    <recommendedName>
        <fullName evidence="13 15">3-deoxy-D-manno-octulosonic acid kinase</fullName>
        <shortName evidence="15">Kdo kinase</shortName>
        <ecNumber evidence="4 15">2.7.1.166</ecNumber>
    </recommendedName>
</protein>
<dbReference type="InterPro" id="IPR022826">
    <property type="entry name" value="KDO_kinase"/>
</dbReference>
<dbReference type="EMBL" id="RJUK01000001">
    <property type="protein sequence ID" value="ROQ21269.1"/>
    <property type="molecule type" value="Genomic_DNA"/>
</dbReference>
<evidence type="ECO:0000256" key="9">
    <source>
        <dbReference type="ARBA" id="ARBA00022777"/>
    </source>
</evidence>
<dbReference type="GO" id="GO:0009244">
    <property type="term" value="P:lipopolysaccharide core region biosynthetic process"/>
    <property type="evidence" value="ECO:0007669"/>
    <property type="project" value="UniProtKB-UniRule"/>
</dbReference>
<organism evidence="17 18">
    <name type="scientific">Marinimicrobium koreense</name>
    <dbReference type="NCBI Taxonomy" id="306545"/>
    <lineage>
        <taxon>Bacteria</taxon>
        <taxon>Pseudomonadati</taxon>
        <taxon>Pseudomonadota</taxon>
        <taxon>Gammaproteobacteria</taxon>
        <taxon>Cellvibrionales</taxon>
        <taxon>Cellvibrionaceae</taxon>
        <taxon>Marinimicrobium</taxon>
    </lineage>
</organism>
<keyword evidence="5 15" id="KW-1003">Cell membrane</keyword>
<evidence type="ECO:0000256" key="15">
    <source>
        <dbReference type="HAMAP-Rule" id="MF_00521"/>
    </source>
</evidence>
<sequence length="239" mass="26466">MTDAPGRAYHDGSQHALVQPALADAFQFRWFDPAAWGASAEPVGSGGRGAAWFLDGDRGRWVLRHYRRGGLPGKLLDDRYCYLGSSRVRALREFSLLQSLSAQGLPVPTPIAAWYERKGLTYRAALIIERLENTQSLLSLDQTGHLPLWEAAGRCIRRFHDAGVYHADLNATNVLVRPSSGEVFLIDFDRGVQHASHTANAPWKAANLARLERGVHKHWSAGTDNTPEPFLKALKQGYA</sequence>
<dbReference type="Proteomes" id="UP000273643">
    <property type="component" value="Unassembled WGS sequence"/>
</dbReference>
<evidence type="ECO:0000256" key="13">
    <source>
        <dbReference type="ARBA" id="ARBA00029511"/>
    </source>
</evidence>
<feature type="domain" description="Protein kinase" evidence="16">
    <location>
        <begin position="37"/>
        <end position="239"/>
    </location>
</feature>
<gene>
    <name evidence="15" type="primary">kdkA</name>
    <name evidence="17" type="ORF">EDC38_1892</name>
</gene>
<dbReference type="GO" id="GO:0005886">
    <property type="term" value="C:plasma membrane"/>
    <property type="evidence" value="ECO:0007669"/>
    <property type="project" value="UniProtKB-SubCell"/>
</dbReference>
<evidence type="ECO:0000313" key="17">
    <source>
        <dbReference type="EMBL" id="ROQ21269.1"/>
    </source>
</evidence>
<dbReference type="HAMAP" id="MF_00521">
    <property type="entry name" value="KDO_kinase"/>
    <property type="match status" value="1"/>
</dbReference>
<evidence type="ECO:0000259" key="16">
    <source>
        <dbReference type="PROSITE" id="PS50011"/>
    </source>
</evidence>
<keyword evidence="10 15" id="KW-0067">ATP-binding</keyword>
<evidence type="ECO:0000256" key="11">
    <source>
        <dbReference type="ARBA" id="ARBA00022985"/>
    </source>
</evidence>
<dbReference type="InterPro" id="IPR000719">
    <property type="entry name" value="Prot_kinase_dom"/>
</dbReference>
<keyword evidence="8 15" id="KW-0547">Nucleotide-binding</keyword>
<keyword evidence="9 15" id="KW-0418">Kinase</keyword>
<evidence type="ECO:0000256" key="4">
    <source>
        <dbReference type="ARBA" id="ARBA00011988"/>
    </source>
</evidence>
<comment type="function">
    <text evidence="15">Catalyzes the ATP-dependent phosphorylation of the 3-deoxy-D-manno-octulosonic acid (Kdo) residue in Kdo-lipid IV(A) at the 4-OH position.</text>
</comment>
<keyword evidence="6 15" id="KW-0997">Cell inner membrane</keyword>
<evidence type="ECO:0000256" key="2">
    <source>
        <dbReference type="ARBA" id="ARBA00004713"/>
    </source>
</evidence>
<dbReference type="RefSeq" id="WP_123638285.1">
    <property type="nucleotide sequence ID" value="NZ_RJUK01000001.1"/>
</dbReference>
<evidence type="ECO:0000256" key="12">
    <source>
        <dbReference type="ARBA" id="ARBA00023136"/>
    </source>
</evidence>
<dbReference type="Pfam" id="PF06293">
    <property type="entry name" value="Kdo"/>
    <property type="match status" value="1"/>
</dbReference>
<keyword evidence="7 15" id="KW-0808">Transferase</keyword>
<keyword evidence="11 15" id="KW-0448">Lipopolysaccharide biosynthesis</keyword>
<accession>A0A3N1NZN0</accession>
<evidence type="ECO:0000256" key="3">
    <source>
        <dbReference type="ARBA" id="ARBA00010327"/>
    </source>
</evidence>
<evidence type="ECO:0000256" key="7">
    <source>
        <dbReference type="ARBA" id="ARBA00022679"/>
    </source>
</evidence>
<comment type="pathway">
    <text evidence="2 15">Bacterial outer membrane biogenesis; LPS core biosynthesis.</text>
</comment>
<evidence type="ECO:0000256" key="14">
    <source>
        <dbReference type="ARBA" id="ARBA00034417"/>
    </source>
</evidence>
<name>A0A3N1NZN0_9GAMM</name>
<keyword evidence="12 15" id="KW-0472">Membrane</keyword>
<dbReference type="PROSITE" id="PS50011">
    <property type="entry name" value="PROTEIN_KINASE_DOM"/>
    <property type="match status" value="1"/>
</dbReference>
<comment type="catalytic activity">
    <reaction evidence="14 15">
        <text>an alpha-Kdo-(2-&gt;6)-lipid IVA + ATP = a 4-O-phospho-alpha-Kdo-(2-&gt;6)-lipid IVA + ADP + H(+)</text>
        <dbReference type="Rhea" id="RHEA:74271"/>
        <dbReference type="ChEBI" id="CHEBI:15378"/>
        <dbReference type="ChEBI" id="CHEBI:30616"/>
        <dbReference type="ChEBI" id="CHEBI:176428"/>
        <dbReference type="ChEBI" id="CHEBI:193140"/>
        <dbReference type="ChEBI" id="CHEBI:456216"/>
        <dbReference type="EC" id="2.7.1.166"/>
    </reaction>
</comment>
<dbReference type="InterPro" id="IPR011009">
    <property type="entry name" value="Kinase-like_dom_sf"/>
</dbReference>
<dbReference type="EC" id="2.7.1.166" evidence="4 15"/>
<evidence type="ECO:0000313" key="18">
    <source>
        <dbReference type="Proteomes" id="UP000273643"/>
    </source>
</evidence>